<evidence type="ECO:0000256" key="1">
    <source>
        <dbReference type="ARBA" id="ARBA00004141"/>
    </source>
</evidence>
<evidence type="ECO:0000313" key="13">
    <source>
        <dbReference type="Proteomes" id="UP000231019"/>
    </source>
</evidence>
<name>A0A2M7G3H0_9BACT</name>
<feature type="transmembrane region" description="Helical" evidence="9">
    <location>
        <begin position="38"/>
        <end position="58"/>
    </location>
</feature>
<organism evidence="12 13">
    <name type="scientific">bacterium (Candidatus Blackallbacteria) CG17_big_fil_post_rev_8_21_14_2_50_48_46</name>
    <dbReference type="NCBI Taxonomy" id="2014261"/>
    <lineage>
        <taxon>Bacteria</taxon>
        <taxon>Candidatus Blackallbacteria</taxon>
    </lineage>
</organism>
<dbReference type="FunFam" id="3.10.580.10:FF:000002">
    <property type="entry name" value="Magnesium/cobalt efflux protein CorC"/>
    <property type="match status" value="1"/>
</dbReference>
<dbReference type="GO" id="GO:0050660">
    <property type="term" value="F:flavin adenine dinucleotide binding"/>
    <property type="evidence" value="ECO:0007669"/>
    <property type="project" value="InterPro"/>
</dbReference>
<dbReference type="PROSITE" id="PS51371">
    <property type="entry name" value="CBS"/>
    <property type="match status" value="2"/>
</dbReference>
<feature type="non-terminal residue" evidence="12">
    <location>
        <position position="461"/>
    </location>
</feature>
<evidence type="ECO:0000256" key="3">
    <source>
        <dbReference type="ARBA" id="ARBA00022737"/>
    </source>
</evidence>
<dbReference type="InterPro" id="IPR000644">
    <property type="entry name" value="CBS_dom"/>
</dbReference>
<dbReference type="PANTHER" id="PTHR22777:SF17">
    <property type="entry name" value="UPF0053 PROTEIN SLL0260"/>
    <property type="match status" value="1"/>
</dbReference>
<sequence>MGEFGLKNGLIPIARESAQSQAGSLTPMSGGHGFGTDSLPLAVGAVAICVVMVAAFASSEASILAANKLRIQQLAEKGDKRAQAFCDLRENEDKMFATILAVENMFIIFGSSFGVSSAENILGPNHSLWLGFATIGTLALIPFLLEFVIVLFGEITPKTYAARHATRMALLVSRPLHAVINLLYPIIKYAFVIPSRILIVLLDRIFGSKESSPSITEEELRMIIDRSSQEGVLDSEERDLIHNVFEFGDTVASEVMTTRTRIVAFEVETTVWDALPKMIEEGYSQYPVYGENIDDIRGMIYLKDLFKAQVNGQYREGDTLEKYLRPTVFVPETKNVVQLLEMMQKNRTRAIIVADEFGGTEGLVTLDDLVMEIVGDFDDDQVPVEDFIQPLGNHVFQVQGATPLHEVNEILDIELPEGQYQTIAGFVLAQLGHIPDAGASLNYQGLEISVTHVMGPKILCL</sequence>
<dbReference type="InterPro" id="IPR002550">
    <property type="entry name" value="CNNM"/>
</dbReference>
<dbReference type="PROSITE" id="PS51846">
    <property type="entry name" value="CNNM"/>
    <property type="match status" value="1"/>
</dbReference>
<dbReference type="Proteomes" id="UP000231019">
    <property type="component" value="Unassembled WGS sequence"/>
</dbReference>
<dbReference type="SUPFAM" id="SSF54631">
    <property type="entry name" value="CBS-domain pair"/>
    <property type="match status" value="1"/>
</dbReference>
<dbReference type="InterPro" id="IPR044751">
    <property type="entry name" value="Ion_transp-like_CBS"/>
</dbReference>
<feature type="transmembrane region" description="Helical" evidence="9">
    <location>
        <begin position="95"/>
        <end position="116"/>
    </location>
</feature>
<feature type="transmembrane region" description="Helical" evidence="9">
    <location>
        <begin position="128"/>
        <end position="155"/>
    </location>
</feature>
<evidence type="ECO:0000256" key="2">
    <source>
        <dbReference type="ARBA" id="ARBA00022692"/>
    </source>
</evidence>
<dbReference type="CDD" id="cd04590">
    <property type="entry name" value="CBS_pair_CorC_HlyC_assoc"/>
    <property type="match status" value="1"/>
</dbReference>
<dbReference type="PANTHER" id="PTHR22777">
    <property type="entry name" value="HEMOLYSIN-RELATED"/>
    <property type="match status" value="1"/>
</dbReference>
<feature type="domain" description="CBS" evidence="10">
    <location>
        <begin position="256"/>
        <end position="316"/>
    </location>
</feature>
<keyword evidence="2 8" id="KW-0812">Transmembrane</keyword>
<evidence type="ECO:0000259" key="10">
    <source>
        <dbReference type="PROSITE" id="PS51371"/>
    </source>
</evidence>
<evidence type="ECO:0000256" key="7">
    <source>
        <dbReference type="PROSITE-ProRule" id="PRU00703"/>
    </source>
</evidence>
<dbReference type="InterPro" id="IPR005170">
    <property type="entry name" value="Transptr-assoc_dom"/>
</dbReference>
<keyword evidence="4 8" id="KW-1133">Transmembrane helix</keyword>
<accession>A0A2M7G3H0</accession>
<evidence type="ECO:0000256" key="4">
    <source>
        <dbReference type="ARBA" id="ARBA00022989"/>
    </source>
</evidence>
<evidence type="ECO:0000256" key="9">
    <source>
        <dbReference type="SAM" id="Phobius"/>
    </source>
</evidence>
<evidence type="ECO:0000313" key="12">
    <source>
        <dbReference type="EMBL" id="PIW16420.1"/>
    </source>
</evidence>
<dbReference type="Pfam" id="PF03471">
    <property type="entry name" value="CorC_HlyC"/>
    <property type="match status" value="1"/>
</dbReference>
<dbReference type="AlphaFoldDB" id="A0A2M7G3H0"/>
<evidence type="ECO:0008006" key="14">
    <source>
        <dbReference type="Google" id="ProtNLM"/>
    </source>
</evidence>
<feature type="domain" description="CBS" evidence="10">
    <location>
        <begin position="323"/>
        <end position="381"/>
    </location>
</feature>
<feature type="domain" description="CNNM transmembrane" evidence="11">
    <location>
        <begin position="35"/>
        <end position="237"/>
    </location>
</feature>
<dbReference type="InterPro" id="IPR016169">
    <property type="entry name" value="FAD-bd_PCMH_sub2"/>
</dbReference>
<evidence type="ECO:0000256" key="5">
    <source>
        <dbReference type="ARBA" id="ARBA00023122"/>
    </source>
</evidence>
<dbReference type="EMBL" id="PFFQ01000037">
    <property type="protein sequence ID" value="PIW16420.1"/>
    <property type="molecule type" value="Genomic_DNA"/>
</dbReference>
<comment type="subcellular location">
    <subcellularLocation>
        <location evidence="1">Membrane</location>
        <topology evidence="1">Multi-pass membrane protein</topology>
    </subcellularLocation>
</comment>
<gene>
    <name evidence="12" type="ORF">COW36_11660</name>
</gene>
<proteinExistence type="predicted"/>
<feature type="transmembrane region" description="Helical" evidence="9">
    <location>
        <begin position="176"/>
        <end position="202"/>
    </location>
</feature>
<dbReference type="InterPro" id="IPR036318">
    <property type="entry name" value="FAD-bd_PCMH-like_sf"/>
</dbReference>
<dbReference type="Gene3D" id="3.30.465.10">
    <property type="match status" value="1"/>
</dbReference>
<evidence type="ECO:0000256" key="8">
    <source>
        <dbReference type="PROSITE-ProRule" id="PRU01193"/>
    </source>
</evidence>
<protein>
    <recommendedName>
        <fullName evidence="14">HlyC/CorC family transporter</fullName>
    </recommendedName>
</protein>
<evidence type="ECO:0000259" key="11">
    <source>
        <dbReference type="PROSITE" id="PS51846"/>
    </source>
</evidence>
<reference evidence="12 13" key="1">
    <citation type="submission" date="2017-09" db="EMBL/GenBank/DDBJ databases">
        <title>Depth-based differentiation of microbial function through sediment-hosted aquifers and enrichment of novel symbionts in the deep terrestrial subsurface.</title>
        <authorList>
            <person name="Probst A.J."/>
            <person name="Ladd B."/>
            <person name="Jarett J.K."/>
            <person name="Geller-Mcgrath D.E."/>
            <person name="Sieber C.M."/>
            <person name="Emerson J.B."/>
            <person name="Anantharaman K."/>
            <person name="Thomas B.C."/>
            <person name="Malmstrom R."/>
            <person name="Stieglmeier M."/>
            <person name="Klingl A."/>
            <person name="Woyke T."/>
            <person name="Ryan C.M."/>
            <person name="Banfield J.F."/>
        </authorList>
    </citation>
    <scope>NUCLEOTIDE SEQUENCE [LARGE SCALE GENOMIC DNA]</scope>
    <source>
        <strain evidence="12">CG17_big_fil_post_rev_8_21_14_2_50_48_46</strain>
    </source>
</reference>
<dbReference type="Pfam" id="PF00571">
    <property type="entry name" value="CBS"/>
    <property type="match status" value="2"/>
</dbReference>
<keyword evidence="6 8" id="KW-0472">Membrane</keyword>
<keyword evidence="3" id="KW-0677">Repeat</keyword>
<dbReference type="Pfam" id="PF01595">
    <property type="entry name" value="CNNM"/>
    <property type="match status" value="1"/>
</dbReference>
<dbReference type="InterPro" id="IPR046342">
    <property type="entry name" value="CBS_dom_sf"/>
</dbReference>
<dbReference type="SMART" id="SM01091">
    <property type="entry name" value="CorC_HlyC"/>
    <property type="match status" value="1"/>
</dbReference>
<dbReference type="Gene3D" id="3.10.580.10">
    <property type="entry name" value="CBS-domain"/>
    <property type="match status" value="1"/>
</dbReference>
<evidence type="ECO:0000256" key="6">
    <source>
        <dbReference type="ARBA" id="ARBA00023136"/>
    </source>
</evidence>
<comment type="caution">
    <text evidence="12">The sequence shown here is derived from an EMBL/GenBank/DDBJ whole genome shotgun (WGS) entry which is preliminary data.</text>
</comment>
<dbReference type="GO" id="GO:0016020">
    <property type="term" value="C:membrane"/>
    <property type="evidence" value="ECO:0007669"/>
    <property type="project" value="UniProtKB-SubCell"/>
</dbReference>
<dbReference type="SUPFAM" id="SSF56176">
    <property type="entry name" value="FAD-binding/transporter-associated domain-like"/>
    <property type="match status" value="1"/>
</dbReference>
<keyword evidence="5 7" id="KW-0129">CBS domain</keyword>